<reference evidence="9" key="2">
    <citation type="submission" date="2017-05" db="EMBL/GenBank/DDBJ databases">
        <title>Improved OligoMM genomes.</title>
        <authorList>
            <person name="Garzetti D."/>
        </authorList>
    </citation>
    <scope>NUCLEOTIDE SEQUENCE [LARGE SCALE GENOMIC DNA]</scope>
    <source>
        <strain evidence="9">KB18</strain>
    </source>
</reference>
<dbReference type="GO" id="GO:0046872">
    <property type="term" value="F:metal ion binding"/>
    <property type="evidence" value="ECO:0007669"/>
    <property type="project" value="UniProtKB-KW"/>
</dbReference>
<dbReference type="RefSeq" id="WP_066539269.1">
    <property type="nucleotide sequence ID" value="NZ_CAPVCI010000023.1"/>
</dbReference>
<proteinExistence type="predicted"/>
<evidence type="ECO:0000256" key="3">
    <source>
        <dbReference type="ARBA" id="ARBA00022723"/>
    </source>
</evidence>
<dbReference type="SFLD" id="SFLDG01082">
    <property type="entry name" value="B12-binding_domain_containing"/>
    <property type="match status" value="1"/>
</dbReference>
<dbReference type="Proteomes" id="UP000196710">
    <property type="component" value="Chromosome"/>
</dbReference>
<sequence length="311" mass="34949">MKFTGTIWRPPYEASSLLLEVTAGCTHHKCKFCTLYNDLPFKFRMSPMEDIECDLQEAQLWRTDPIAKLTARLQGIPEQKGFQRAFLTGANPFVLKAKRLLAIAELVRKYVPTVQTIGCFARVTDITLKSDSDLTALAQGGYDSLTIGIETGDDEALRFMNKGYAAADIVEQCTRLDRAGIRYNFFYLVSISGAGRGEIGAKATAAVCNQLHPQLIGANMLTIYPDSELYQEIQQGNWQEESEVEKYREIRTLIESLDIPTQFAALGVTNAFQLHGFLPEDRGALITAIKKIIDTVGEEKLRDYRRNLRHL</sequence>
<dbReference type="Gene3D" id="3.80.30.20">
    <property type="entry name" value="tm_1862 like domain"/>
    <property type="match status" value="1"/>
</dbReference>
<dbReference type="EMBL" id="CP065321">
    <property type="protein sequence ID" value="QQR31034.1"/>
    <property type="molecule type" value="Genomic_DNA"/>
</dbReference>
<evidence type="ECO:0000313" key="7">
    <source>
        <dbReference type="EMBL" id="ASB41767.1"/>
    </source>
</evidence>
<dbReference type="InterPro" id="IPR023404">
    <property type="entry name" value="rSAM_horseshoe"/>
</dbReference>
<keyword evidence="5" id="KW-0411">Iron-sulfur</keyword>
<dbReference type="InterPro" id="IPR007197">
    <property type="entry name" value="rSAM"/>
</dbReference>
<organism evidence="8 10">
    <name type="scientific">Acutalibacter muris</name>
    <dbReference type="NCBI Taxonomy" id="1796620"/>
    <lineage>
        <taxon>Bacteria</taxon>
        <taxon>Bacillati</taxon>
        <taxon>Bacillota</taxon>
        <taxon>Clostridia</taxon>
        <taxon>Eubacteriales</taxon>
        <taxon>Acutalibacteraceae</taxon>
        <taxon>Acutalibacter</taxon>
    </lineage>
</organism>
<accession>A0A1Z2XTI0</accession>
<evidence type="ECO:0000313" key="10">
    <source>
        <dbReference type="Proteomes" id="UP000596035"/>
    </source>
</evidence>
<dbReference type="SFLD" id="SFLDS00029">
    <property type="entry name" value="Radical_SAM"/>
    <property type="match status" value="1"/>
</dbReference>
<dbReference type="SFLD" id="SFLDG01095">
    <property type="entry name" value="Uncharacterised_Radical_SAM_Su"/>
    <property type="match status" value="1"/>
</dbReference>
<dbReference type="KEGG" id="amur:ADH66_14535"/>
<comment type="cofactor">
    <cofactor evidence="1">
        <name>[4Fe-4S] cluster</name>
        <dbReference type="ChEBI" id="CHEBI:49883"/>
    </cofactor>
</comment>
<dbReference type="InterPro" id="IPR051198">
    <property type="entry name" value="BchE-like"/>
</dbReference>
<dbReference type="PANTHER" id="PTHR43409:SF4">
    <property type="entry name" value="RADICAL SAM SUPERFAMILY PROTEIN"/>
    <property type="match status" value="1"/>
</dbReference>
<protein>
    <submittedName>
        <fullName evidence="8">Radical SAM protein</fullName>
    </submittedName>
</protein>
<evidence type="ECO:0000259" key="6">
    <source>
        <dbReference type="PROSITE" id="PS51918"/>
    </source>
</evidence>
<gene>
    <name evidence="7" type="ORF">ADH66_14535</name>
    <name evidence="8" type="ORF">I5Q82_04910</name>
</gene>
<keyword evidence="4" id="KW-0408">Iron</keyword>
<evidence type="ECO:0000256" key="1">
    <source>
        <dbReference type="ARBA" id="ARBA00001966"/>
    </source>
</evidence>
<dbReference type="InterPro" id="IPR058240">
    <property type="entry name" value="rSAM_sf"/>
</dbReference>
<feature type="domain" description="Radical SAM core" evidence="6">
    <location>
        <begin position="11"/>
        <end position="260"/>
    </location>
</feature>
<keyword evidence="2" id="KW-0949">S-adenosyl-L-methionine</keyword>
<evidence type="ECO:0000256" key="4">
    <source>
        <dbReference type="ARBA" id="ARBA00023004"/>
    </source>
</evidence>
<evidence type="ECO:0000313" key="9">
    <source>
        <dbReference type="Proteomes" id="UP000196710"/>
    </source>
</evidence>
<keyword evidence="9" id="KW-1185">Reference proteome</keyword>
<name>A0A1Z2XTI0_9FIRM</name>
<dbReference type="EMBL" id="CP021422">
    <property type="protein sequence ID" value="ASB41767.1"/>
    <property type="molecule type" value="Genomic_DNA"/>
</dbReference>
<dbReference type="Proteomes" id="UP000596035">
    <property type="component" value="Chromosome"/>
</dbReference>
<dbReference type="CDD" id="cd01335">
    <property type="entry name" value="Radical_SAM"/>
    <property type="match status" value="1"/>
</dbReference>
<evidence type="ECO:0000313" key="8">
    <source>
        <dbReference type="EMBL" id="QQR31034.1"/>
    </source>
</evidence>
<dbReference type="SUPFAM" id="SSF102114">
    <property type="entry name" value="Radical SAM enzymes"/>
    <property type="match status" value="1"/>
</dbReference>
<dbReference type="SMART" id="SM00729">
    <property type="entry name" value="Elp3"/>
    <property type="match status" value="1"/>
</dbReference>
<dbReference type="InterPro" id="IPR006638">
    <property type="entry name" value="Elp3/MiaA/NifB-like_rSAM"/>
</dbReference>
<dbReference type="PROSITE" id="PS51918">
    <property type="entry name" value="RADICAL_SAM"/>
    <property type="match status" value="1"/>
</dbReference>
<dbReference type="GO" id="GO:0051536">
    <property type="term" value="F:iron-sulfur cluster binding"/>
    <property type="evidence" value="ECO:0007669"/>
    <property type="project" value="UniProtKB-KW"/>
</dbReference>
<dbReference type="GO" id="GO:0003824">
    <property type="term" value="F:catalytic activity"/>
    <property type="evidence" value="ECO:0007669"/>
    <property type="project" value="InterPro"/>
</dbReference>
<dbReference type="Pfam" id="PF04055">
    <property type="entry name" value="Radical_SAM"/>
    <property type="match status" value="1"/>
</dbReference>
<reference evidence="8 10" key="3">
    <citation type="submission" date="2020-11" db="EMBL/GenBank/DDBJ databases">
        <title>Closed and high quality bacterial genomes of the OMM12 community.</title>
        <authorList>
            <person name="Marbouty M."/>
            <person name="Lamy-Besnier Q."/>
            <person name="Debarbieux L."/>
            <person name="Koszul R."/>
        </authorList>
    </citation>
    <scope>NUCLEOTIDE SEQUENCE [LARGE SCALE GENOMIC DNA]</scope>
    <source>
        <strain evidence="8 10">KB18</strain>
    </source>
</reference>
<evidence type="ECO:0000256" key="2">
    <source>
        <dbReference type="ARBA" id="ARBA00022691"/>
    </source>
</evidence>
<reference evidence="7" key="1">
    <citation type="journal article" date="2017" name="Genome Announc.">
        <title>High-Quality Whole-Genome Sequences of the Oligo-Mouse-Microbiota Bacterial Community.</title>
        <authorList>
            <person name="Garzetti D."/>
            <person name="Brugiroux S."/>
            <person name="Bunk B."/>
            <person name="Pukall R."/>
            <person name="McCoy K.D."/>
            <person name="Macpherson A.J."/>
            <person name="Stecher B."/>
        </authorList>
    </citation>
    <scope>NUCLEOTIDE SEQUENCE</scope>
    <source>
        <strain evidence="7">KB18</strain>
    </source>
</reference>
<dbReference type="AlphaFoldDB" id="A0A1Z2XTI0"/>
<keyword evidence="3" id="KW-0479">Metal-binding</keyword>
<evidence type="ECO:0000256" key="5">
    <source>
        <dbReference type="ARBA" id="ARBA00023014"/>
    </source>
</evidence>
<dbReference type="PANTHER" id="PTHR43409">
    <property type="entry name" value="ANAEROBIC MAGNESIUM-PROTOPORPHYRIN IX MONOMETHYL ESTER CYCLASE-RELATED"/>
    <property type="match status" value="1"/>
</dbReference>